<reference evidence="2 3" key="1">
    <citation type="submission" date="2019-02" db="EMBL/GenBank/DDBJ databases">
        <title>Deep-cultivation of Planctomycetes and their phenomic and genomic characterization uncovers novel biology.</title>
        <authorList>
            <person name="Wiegand S."/>
            <person name="Jogler M."/>
            <person name="Boedeker C."/>
            <person name="Pinto D."/>
            <person name="Vollmers J."/>
            <person name="Rivas-Marin E."/>
            <person name="Kohn T."/>
            <person name="Peeters S.H."/>
            <person name="Heuer A."/>
            <person name="Rast P."/>
            <person name="Oberbeckmann S."/>
            <person name="Bunk B."/>
            <person name="Jeske O."/>
            <person name="Meyerdierks A."/>
            <person name="Storesund J.E."/>
            <person name="Kallscheuer N."/>
            <person name="Luecker S."/>
            <person name="Lage O.M."/>
            <person name="Pohl T."/>
            <person name="Merkel B.J."/>
            <person name="Hornburger P."/>
            <person name="Mueller R.-W."/>
            <person name="Bruemmer F."/>
            <person name="Labrenz M."/>
            <person name="Spormann A.M."/>
            <person name="Op Den Camp H."/>
            <person name="Overmann J."/>
            <person name="Amann R."/>
            <person name="Jetten M.S.M."/>
            <person name="Mascher T."/>
            <person name="Medema M.H."/>
            <person name="Devos D.P."/>
            <person name="Kaster A.-K."/>
            <person name="Ovreas L."/>
            <person name="Rohde M."/>
            <person name="Galperin M.Y."/>
            <person name="Jogler C."/>
        </authorList>
    </citation>
    <scope>NUCLEOTIDE SEQUENCE [LARGE SCALE GENOMIC DNA]</scope>
    <source>
        <strain evidence="2 3">Q31b</strain>
    </source>
</reference>
<proteinExistence type="predicted"/>
<name>A0A5C6EA97_9BACT</name>
<organism evidence="2 3">
    <name type="scientific">Novipirellula aureliae</name>
    <dbReference type="NCBI Taxonomy" id="2527966"/>
    <lineage>
        <taxon>Bacteria</taxon>
        <taxon>Pseudomonadati</taxon>
        <taxon>Planctomycetota</taxon>
        <taxon>Planctomycetia</taxon>
        <taxon>Pirellulales</taxon>
        <taxon>Pirellulaceae</taxon>
        <taxon>Novipirellula</taxon>
    </lineage>
</organism>
<feature type="transmembrane region" description="Helical" evidence="1">
    <location>
        <begin position="51"/>
        <end position="80"/>
    </location>
</feature>
<dbReference type="AlphaFoldDB" id="A0A5C6EA97"/>
<comment type="caution">
    <text evidence="2">The sequence shown here is derived from an EMBL/GenBank/DDBJ whole genome shotgun (WGS) entry which is preliminary data.</text>
</comment>
<feature type="transmembrane region" description="Helical" evidence="1">
    <location>
        <begin position="24"/>
        <end position="45"/>
    </location>
</feature>
<sequence length="107" mass="11540" precursor="true">MEFPLTTDSNSEPLHERLFPQLSLMFLIKLTAGFAVVMALLQAGFSGNVFWAQVFAVILAATIGCFTLYAGLFCVASALARLSGSIIEPFQQTDTMKASAKQTEGTE</sequence>
<keyword evidence="1" id="KW-1133">Transmembrane helix</keyword>
<evidence type="ECO:0000313" key="3">
    <source>
        <dbReference type="Proteomes" id="UP000315471"/>
    </source>
</evidence>
<keyword evidence="3" id="KW-1185">Reference proteome</keyword>
<evidence type="ECO:0000256" key="1">
    <source>
        <dbReference type="SAM" id="Phobius"/>
    </source>
</evidence>
<dbReference type="EMBL" id="SJPY01000002">
    <property type="protein sequence ID" value="TWU44079.1"/>
    <property type="molecule type" value="Genomic_DNA"/>
</dbReference>
<dbReference type="Proteomes" id="UP000315471">
    <property type="component" value="Unassembled WGS sequence"/>
</dbReference>
<keyword evidence="1" id="KW-0812">Transmembrane</keyword>
<keyword evidence="1" id="KW-0472">Membrane</keyword>
<protein>
    <submittedName>
        <fullName evidence="2">Uncharacterized protein</fullName>
    </submittedName>
</protein>
<gene>
    <name evidence="2" type="ORF">Q31b_16140</name>
</gene>
<dbReference type="RefSeq" id="WP_231617386.1">
    <property type="nucleotide sequence ID" value="NZ_SJPY01000002.1"/>
</dbReference>
<evidence type="ECO:0000313" key="2">
    <source>
        <dbReference type="EMBL" id="TWU44079.1"/>
    </source>
</evidence>
<accession>A0A5C6EA97</accession>